<dbReference type="InterPro" id="IPR029069">
    <property type="entry name" value="HotDog_dom_sf"/>
</dbReference>
<dbReference type="Proteomes" id="UP001642540">
    <property type="component" value="Unassembled WGS sequence"/>
</dbReference>
<dbReference type="CDD" id="cd00586">
    <property type="entry name" value="4HBT"/>
    <property type="match status" value="1"/>
</dbReference>
<organism evidence="3 4">
    <name type="scientific">Orchesella dallaii</name>
    <dbReference type="NCBI Taxonomy" id="48710"/>
    <lineage>
        <taxon>Eukaryota</taxon>
        <taxon>Metazoa</taxon>
        <taxon>Ecdysozoa</taxon>
        <taxon>Arthropoda</taxon>
        <taxon>Hexapoda</taxon>
        <taxon>Collembola</taxon>
        <taxon>Entomobryomorpha</taxon>
        <taxon>Entomobryoidea</taxon>
        <taxon>Orchesellidae</taxon>
        <taxon>Orchesellinae</taxon>
        <taxon>Orchesella</taxon>
    </lineage>
</organism>
<sequence length="249" mass="28385">MVMWIITTVAACLFPAYFFVDVNYFIRSAFTVLFAKTRKKIGFLDTSTIYGVVIPSDVDFLLTHMNNARFLREMDFARIDHGTRSGFMQEAMRRGGMILLSASFIRYRLPLPVFSRYKVVTNIVWWDEKNVYLTHKIITINDNIIRAIVYARSTCLRVNPLEIAEKINPGVERPDSVAPDYSKWMETLELSSQLMKANGAGVDNSLQQCSVQDDQDTKTNGNGNAVVMIANDKANSNEVENLMLQMRKD</sequence>
<dbReference type="EMBL" id="CAXLJM020000034">
    <property type="protein sequence ID" value="CAL8102828.1"/>
    <property type="molecule type" value="Genomic_DNA"/>
</dbReference>
<dbReference type="Pfam" id="PF13279">
    <property type="entry name" value="4HBT_2"/>
    <property type="match status" value="1"/>
</dbReference>
<evidence type="ECO:0000313" key="4">
    <source>
        <dbReference type="Proteomes" id="UP001642540"/>
    </source>
</evidence>
<keyword evidence="4" id="KW-1185">Reference proteome</keyword>
<evidence type="ECO:0000313" key="3">
    <source>
        <dbReference type="EMBL" id="CAL8102828.1"/>
    </source>
</evidence>
<accession>A0ABP1QJ50</accession>
<protein>
    <recommendedName>
        <fullName evidence="2">Protein THEM6</fullName>
    </recommendedName>
</protein>
<comment type="caution">
    <text evidence="3">The sequence shown here is derived from an EMBL/GenBank/DDBJ whole genome shotgun (WGS) entry which is preliminary data.</text>
</comment>
<evidence type="ECO:0000256" key="2">
    <source>
        <dbReference type="ARBA" id="ARBA00041112"/>
    </source>
</evidence>
<proteinExistence type="inferred from homology"/>
<gene>
    <name evidence="3" type="ORF">ODALV1_LOCUS11263</name>
</gene>
<comment type="similarity">
    <text evidence="1">Belongs to the THEM6 family.</text>
</comment>
<dbReference type="SUPFAM" id="SSF54637">
    <property type="entry name" value="Thioesterase/thiol ester dehydrase-isomerase"/>
    <property type="match status" value="1"/>
</dbReference>
<name>A0ABP1QJ50_9HEXA</name>
<dbReference type="PANTHER" id="PTHR12475:SF4">
    <property type="entry name" value="PROTEIN THEM6"/>
    <property type="match status" value="1"/>
</dbReference>
<reference evidence="3 4" key="1">
    <citation type="submission" date="2024-08" db="EMBL/GenBank/DDBJ databases">
        <authorList>
            <person name="Cucini C."/>
            <person name="Frati F."/>
        </authorList>
    </citation>
    <scope>NUCLEOTIDE SEQUENCE [LARGE SCALE GENOMIC DNA]</scope>
</reference>
<evidence type="ECO:0000256" key="1">
    <source>
        <dbReference type="ARBA" id="ARBA00038228"/>
    </source>
</evidence>
<dbReference type="Gene3D" id="3.10.129.10">
    <property type="entry name" value="Hotdog Thioesterase"/>
    <property type="match status" value="1"/>
</dbReference>
<dbReference type="PANTHER" id="PTHR12475">
    <property type="match status" value="1"/>
</dbReference>
<dbReference type="InterPro" id="IPR051490">
    <property type="entry name" value="THEM6_lcsJ_thioesterase"/>
</dbReference>